<dbReference type="PANTHER" id="PTHR33969:SF2">
    <property type="entry name" value="SEGREGATION AND CONDENSATION PROTEIN A"/>
    <property type="match status" value="1"/>
</dbReference>
<dbReference type="EMBL" id="PFAK01000003">
    <property type="protein sequence ID" value="PIR96607.1"/>
    <property type="molecule type" value="Genomic_DNA"/>
</dbReference>
<evidence type="ECO:0000313" key="3">
    <source>
        <dbReference type="Proteomes" id="UP000230922"/>
    </source>
</evidence>
<dbReference type="InterPro" id="IPR003768">
    <property type="entry name" value="ScpA"/>
</dbReference>
<accession>A0A2H0VBW0</accession>
<proteinExistence type="predicted"/>
<dbReference type="Gene3D" id="6.10.250.2410">
    <property type="match status" value="1"/>
</dbReference>
<dbReference type="AlphaFoldDB" id="A0A2H0VBW0"/>
<dbReference type="PANTHER" id="PTHR33969">
    <property type="entry name" value="SEGREGATION AND CONDENSATION PROTEIN A"/>
    <property type="match status" value="1"/>
</dbReference>
<reference evidence="3" key="1">
    <citation type="submission" date="2017-09" db="EMBL/GenBank/DDBJ databases">
        <title>Depth-based differentiation of microbial function through sediment-hosted aquifers and enrichment of novel symbionts in the deep terrestrial subsurface.</title>
        <authorList>
            <person name="Probst A.J."/>
            <person name="Ladd B."/>
            <person name="Jarett J.K."/>
            <person name="Geller-Mcgrath D.E."/>
            <person name="Sieber C.M.K."/>
            <person name="Emerson J.B."/>
            <person name="Anantharaman K."/>
            <person name="Thomas B.C."/>
            <person name="Malmstrom R."/>
            <person name="Stieglmeier M."/>
            <person name="Klingl A."/>
            <person name="Woyke T."/>
            <person name="Ryan C.M."/>
            <person name="Banfield J.F."/>
        </authorList>
    </citation>
    <scope>NUCLEOTIDE SEQUENCE [LARGE SCALE GENOMIC DNA]</scope>
</reference>
<sequence length="239" mass="27431">MDRVKIKNFEGPLDLLLSLIEERRLDITQIALAEVTEQFLQYIKQLEKIDPTVIADYLSIAAKLLVIKSKAILPTLELEGDEEEDVIDLEAKLILYKQFKEVAKFLKKLDNRRKQSFAKNLTFEQRINFYPDPELTAENLHSAIINVIKGLKELDNLPKAKIKEAVSIQEKIDHLQIKLSSQVETKLSELIKTAKNKSDVIVTFLALLELIKQKIFVARQEGLFADVVIKKSETDFIKD</sequence>
<dbReference type="Pfam" id="PF02616">
    <property type="entry name" value="SMC_ScpA"/>
    <property type="match status" value="1"/>
</dbReference>
<protein>
    <recommendedName>
        <fullName evidence="1">Segregation and condensation protein A</fullName>
    </recommendedName>
</protein>
<comment type="caution">
    <text evidence="2">The sequence shown here is derived from an EMBL/GenBank/DDBJ whole genome shotgun (WGS) entry which is preliminary data.</text>
</comment>
<evidence type="ECO:0000256" key="1">
    <source>
        <dbReference type="ARBA" id="ARBA00044777"/>
    </source>
</evidence>
<gene>
    <name evidence="2" type="ORF">COT92_00235</name>
</gene>
<evidence type="ECO:0000313" key="2">
    <source>
        <dbReference type="EMBL" id="PIR96607.1"/>
    </source>
</evidence>
<organism evidence="2 3">
    <name type="scientific">Candidatus Doudnabacteria bacterium CG10_big_fil_rev_8_21_14_0_10_42_18</name>
    <dbReference type="NCBI Taxonomy" id="1974552"/>
    <lineage>
        <taxon>Bacteria</taxon>
        <taxon>Candidatus Doudnaibacteriota</taxon>
    </lineage>
</organism>
<dbReference type="Proteomes" id="UP000230922">
    <property type="component" value="Unassembled WGS sequence"/>
</dbReference>
<name>A0A2H0VBW0_9BACT</name>